<organism evidence="1 2">
    <name type="scientific">Rhizobium soli</name>
    <dbReference type="NCBI Taxonomy" id="424798"/>
    <lineage>
        <taxon>Bacteria</taxon>
        <taxon>Pseudomonadati</taxon>
        <taxon>Pseudomonadota</taxon>
        <taxon>Alphaproteobacteria</taxon>
        <taxon>Hyphomicrobiales</taxon>
        <taxon>Rhizobiaceae</taxon>
        <taxon>Rhizobium/Agrobacterium group</taxon>
        <taxon>Rhizobium</taxon>
    </lineage>
</organism>
<proteinExistence type="predicted"/>
<evidence type="ECO:0000313" key="2">
    <source>
        <dbReference type="Proteomes" id="UP000585437"/>
    </source>
</evidence>
<gene>
    <name evidence="1" type="ORF">F4695_004063</name>
</gene>
<dbReference type="Proteomes" id="UP000585437">
    <property type="component" value="Unassembled WGS sequence"/>
</dbReference>
<comment type="caution">
    <text evidence="1">The sequence shown here is derived from an EMBL/GenBank/DDBJ whole genome shotgun (WGS) entry which is preliminary data.</text>
</comment>
<evidence type="ECO:0000313" key="1">
    <source>
        <dbReference type="EMBL" id="MBB6510671.1"/>
    </source>
</evidence>
<dbReference type="AlphaFoldDB" id="A0A7X0JPX3"/>
<protein>
    <submittedName>
        <fullName evidence="1">Uncharacterized protein</fullName>
    </submittedName>
</protein>
<accession>A0A7X0JPX3</accession>
<keyword evidence="2" id="KW-1185">Reference proteome</keyword>
<reference evidence="1 2" key="1">
    <citation type="submission" date="2020-08" db="EMBL/GenBank/DDBJ databases">
        <title>The Agave Microbiome: Exploring the role of microbial communities in plant adaptations to desert environments.</title>
        <authorList>
            <person name="Partida-Martinez L.P."/>
        </authorList>
    </citation>
    <scope>NUCLEOTIDE SEQUENCE [LARGE SCALE GENOMIC DNA]</scope>
    <source>
        <strain evidence="1 2">AS3.12</strain>
    </source>
</reference>
<sequence length="49" mass="5937">MRRHRVLRHRERARYVTCGQSIRFMPDKQAKSFEPGWLSKRSKGENSDF</sequence>
<name>A0A7X0JPX3_9HYPH</name>
<dbReference type="EMBL" id="JACHBU010000010">
    <property type="protein sequence ID" value="MBB6510671.1"/>
    <property type="molecule type" value="Genomic_DNA"/>
</dbReference>